<evidence type="ECO:0000313" key="1">
    <source>
        <dbReference type="EMBL" id="KKM62595.1"/>
    </source>
</evidence>
<gene>
    <name evidence="1" type="ORF">LCGC14_1520130</name>
</gene>
<dbReference type="AlphaFoldDB" id="A0A0F9LEH4"/>
<name>A0A0F9LEH4_9ZZZZ</name>
<organism evidence="1">
    <name type="scientific">marine sediment metagenome</name>
    <dbReference type="NCBI Taxonomy" id="412755"/>
    <lineage>
        <taxon>unclassified sequences</taxon>
        <taxon>metagenomes</taxon>
        <taxon>ecological metagenomes</taxon>
    </lineage>
</organism>
<protein>
    <submittedName>
        <fullName evidence="1">Uncharacterized protein</fullName>
    </submittedName>
</protein>
<proteinExistence type="predicted"/>
<comment type="caution">
    <text evidence="1">The sequence shown here is derived from an EMBL/GenBank/DDBJ whole genome shotgun (WGS) entry which is preliminary data.</text>
</comment>
<accession>A0A0F9LEH4</accession>
<reference evidence="1" key="1">
    <citation type="journal article" date="2015" name="Nature">
        <title>Complex archaea that bridge the gap between prokaryotes and eukaryotes.</title>
        <authorList>
            <person name="Spang A."/>
            <person name="Saw J.H."/>
            <person name="Jorgensen S.L."/>
            <person name="Zaremba-Niedzwiedzka K."/>
            <person name="Martijn J."/>
            <person name="Lind A.E."/>
            <person name="van Eijk R."/>
            <person name="Schleper C."/>
            <person name="Guy L."/>
            <person name="Ettema T.J."/>
        </authorList>
    </citation>
    <scope>NUCLEOTIDE SEQUENCE</scope>
</reference>
<sequence>MSKIDMKLRKRMDKLEERTSIFVGFEEVGGHWTVAMEGEFLADELSEIASILRKANKDNVKPWRKSSSKQMQGRLI</sequence>
<dbReference type="EMBL" id="LAZR01011262">
    <property type="protein sequence ID" value="KKM62595.1"/>
    <property type="molecule type" value="Genomic_DNA"/>
</dbReference>